<dbReference type="Proteomes" id="UP000251561">
    <property type="component" value="Chromosome"/>
</dbReference>
<sequence>MKDRIISVDVLRGLTVLLMTLVNNPGSWSYVYPILDHAKWNGCTLADLVFPFFIFIVGIAVPLAMPVKKDNAENITKVITRSLRIFCLGLFLSYFYSIHFMGLQPGITLLCIRLFFTFCVGYALIGDFNPKTKNILALIIFAILIGLAYSGHENFAKIRLLGVLQRIGIVYFFVSLIYLKTNIKTQIILSASILLGYWALMTLVPVPAVGHPNLEVGTNLASWLDSVLLENHMYIETKTWDPEGLLSTLPVIGNGLIGLLIGQLLMQPMPKIKINKIMAGISLVLILLGLLWSLVFPINKSIWTSSYVLFTAGLALLLLSLIYYIIDVRGYKKWTTFLLTWGVNPMIVFFVSGILPRALTMIKIQDPENISEQINVRDYAYNFWISPLFENQMLSSLTYSVIYILLWSCVLWYFYKNKIIFKV</sequence>
<proteinExistence type="predicted"/>
<feature type="transmembrane region" description="Helical" evidence="1">
    <location>
        <begin position="307"/>
        <end position="326"/>
    </location>
</feature>
<evidence type="ECO:0000256" key="1">
    <source>
        <dbReference type="SAM" id="Phobius"/>
    </source>
</evidence>
<feature type="transmembrane region" description="Helical" evidence="1">
    <location>
        <begin position="186"/>
        <end position="206"/>
    </location>
</feature>
<dbReference type="EMBL" id="CP030261">
    <property type="protein sequence ID" value="AXB56888.1"/>
    <property type="molecule type" value="Genomic_DNA"/>
</dbReference>
<dbReference type="AlphaFoldDB" id="A0A344LSJ6"/>
<keyword evidence="1" id="KW-0472">Membrane</keyword>
<feature type="transmembrane region" description="Helical" evidence="1">
    <location>
        <begin position="397"/>
        <end position="415"/>
    </location>
</feature>
<name>A0A344LSJ6_9FLAO</name>
<dbReference type="OrthoDB" id="9788724at2"/>
<dbReference type="PANTHER" id="PTHR31061:SF24">
    <property type="entry name" value="LD22376P"/>
    <property type="match status" value="1"/>
</dbReference>
<feature type="transmembrane region" description="Helical" evidence="1">
    <location>
        <begin position="85"/>
        <end position="101"/>
    </location>
</feature>
<feature type="transmembrane region" description="Helical" evidence="1">
    <location>
        <begin position="277"/>
        <end position="295"/>
    </location>
</feature>
<dbReference type="RefSeq" id="WP_113677871.1">
    <property type="nucleotide sequence ID" value="NZ_CP030261.1"/>
</dbReference>
<reference evidence="3 4" key="1">
    <citation type="submission" date="2018-06" db="EMBL/GenBank/DDBJ databases">
        <title>Genome sequencing of Flavobacterium.</title>
        <authorList>
            <person name="Baek M.-G."/>
            <person name="Yi H."/>
        </authorList>
    </citation>
    <scope>NUCLEOTIDE SEQUENCE [LARGE SCALE GENOMIC DNA]</scope>
    <source>
        <strain evidence="3 4">HYN0086</strain>
    </source>
</reference>
<keyword evidence="1" id="KW-0812">Transmembrane</keyword>
<feature type="domain" description="DUF5009" evidence="2">
    <location>
        <begin position="7"/>
        <end position="184"/>
    </location>
</feature>
<feature type="transmembrane region" description="Helical" evidence="1">
    <location>
        <begin position="107"/>
        <end position="125"/>
    </location>
</feature>
<protein>
    <submittedName>
        <fullName evidence="3">DUF5009 domain-containing protein</fullName>
    </submittedName>
</protein>
<feature type="transmembrane region" description="Helical" evidence="1">
    <location>
        <begin position="338"/>
        <end position="359"/>
    </location>
</feature>
<evidence type="ECO:0000259" key="2">
    <source>
        <dbReference type="Pfam" id="PF16401"/>
    </source>
</evidence>
<feature type="transmembrane region" description="Helical" evidence="1">
    <location>
        <begin position="158"/>
        <end position="179"/>
    </location>
</feature>
<feature type="transmembrane region" description="Helical" evidence="1">
    <location>
        <begin position="244"/>
        <end position="265"/>
    </location>
</feature>
<keyword evidence="1" id="KW-1133">Transmembrane helix</keyword>
<keyword evidence="4" id="KW-1185">Reference proteome</keyword>
<gene>
    <name evidence="3" type="ORF">HYN86_09905</name>
</gene>
<dbReference type="KEGG" id="ffl:HYN86_09905"/>
<accession>A0A344LSJ6</accession>
<dbReference type="PANTHER" id="PTHR31061">
    <property type="entry name" value="LD22376P"/>
    <property type="match status" value="1"/>
</dbReference>
<dbReference type="InterPro" id="IPR032176">
    <property type="entry name" value="DUF5009"/>
</dbReference>
<evidence type="ECO:0000313" key="4">
    <source>
        <dbReference type="Proteomes" id="UP000251561"/>
    </source>
</evidence>
<feature type="transmembrane region" description="Helical" evidence="1">
    <location>
        <begin position="134"/>
        <end position="152"/>
    </location>
</feature>
<dbReference type="Pfam" id="PF16401">
    <property type="entry name" value="DUF5009"/>
    <property type="match status" value="1"/>
</dbReference>
<feature type="transmembrane region" description="Helical" evidence="1">
    <location>
        <begin position="45"/>
        <end position="64"/>
    </location>
</feature>
<evidence type="ECO:0000313" key="3">
    <source>
        <dbReference type="EMBL" id="AXB56888.1"/>
    </source>
</evidence>
<organism evidence="3 4">
    <name type="scientific">Flavobacterium fluviale</name>
    <dbReference type="NCBI Taxonomy" id="2249356"/>
    <lineage>
        <taxon>Bacteria</taxon>
        <taxon>Pseudomonadati</taxon>
        <taxon>Bacteroidota</taxon>
        <taxon>Flavobacteriia</taxon>
        <taxon>Flavobacteriales</taxon>
        <taxon>Flavobacteriaceae</taxon>
        <taxon>Flavobacterium</taxon>
    </lineage>
</organism>